<proteinExistence type="predicted"/>
<dbReference type="EMBL" id="BARV01030493">
    <property type="protein sequence ID" value="GAI42003.1"/>
    <property type="molecule type" value="Genomic_DNA"/>
</dbReference>
<dbReference type="PANTHER" id="PTHR42794">
    <property type="entry name" value="HEMIN IMPORT ATP-BINDING PROTEIN HMUV"/>
    <property type="match status" value="1"/>
</dbReference>
<organism evidence="1">
    <name type="scientific">marine sediment metagenome</name>
    <dbReference type="NCBI Taxonomy" id="412755"/>
    <lineage>
        <taxon>unclassified sequences</taxon>
        <taxon>metagenomes</taxon>
        <taxon>ecological metagenomes</taxon>
    </lineage>
</organism>
<dbReference type="AlphaFoldDB" id="X1NEJ2"/>
<dbReference type="SUPFAM" id="SSF52540">
    <property type="entry name" value="P-loop containing nucleoside triphosphate hydrolases"/>
    <property type="match status" value="1"/>
</dbReference>
<dbReference type="InterPro" id="IPR027417">
    <property type="entry name" value="P-loop_NTPase"/>
</dbReference>
<evidence type="ECO:0008006" key="2">
    <source>
        <dbReference type="Google" id="ProtNLM"/>
    </source>
</evidence>
<comment type="caution">
    <text evidence="1">The sequence shown here is derived from an EMBL/GenBank/DDBJ whole genome shotgun (WGS) entry which is preliminary data.</text>
</comment>
<name>X1NEJ2_9ZZZZ</name>
<gene>
    <name evidence="1" type="ORF">S06H3_48430</name>
</gene>
<dbReference type="PANTHER" id="PTHR42794:SF2">
    <property type="entry name" value="ABC TRANSPORTER ATP-BINDING PROTEIN"/>
    <property type="match status" value="1"/>
</dbReference>
<feature type="non-terminal residue" evidence="1">
    <location>
        <position position="1"/>
    </location>
</feature>
<sequence length="104" mass="11498">LDEPTVHLDIAHQMEILELVRELNTGQGLTIIAAMHDLNLASLYFDRLILLKEGKVWADGTPNQVLTEAGISEVFSALVRVEQHPLTGTPHIVIMPRGSANHQK</sequence>
<accession>X1NEJ2</accession>
<evidence type="ECO:0000313" key="1">
    <source>
        <dbReference type="EMBL" id="GAI42003.1"/>
    </source>
</evidence>
<dbReference type="Gene3D" id="3.40.50.300">
    <property type="entry name" value="P-loop containing nucleotide triphosphate hydrolases"/>
    <property type="match status" value="1"/>
</dbReference>
<reference evidence="1" key="1">
    <citation type="journal article" date="2014" name="Front. Microbiol.">
        <title>High frequency of phylogenetically diverse reductive dehalogenase-homologous genes in deep subseafloor sedimentary metagenomes.</title>
        <authorList>
            <person name="Kawai M."/>
            <person name="Futagami T."/>
            <person name="Toyoda A."/>
            <person name="Takaki Y."/>
            <person name="Nishi S."/>
            <person name="Hori S."/>
            <person name="Arai W."/>
            <person name="Tsubouchi T."/>
            <person name="Morono Y."/>
            <person name="Uchiyama I."/>
            <person name="Ito T."/>
            <person name="Fujiyama A."/>
            <person name="Inagaki F."/>
            <person name="Takami H."/>
        </authorList>
    </citation>
    <scope>NUCLEOTIDE SEQUENCE</scope>
    <source>
        <strain evidence="1">Expedition CK06-06</strain>
    </source>
</reference>
<protein>
    <recommendedName>
        <fullName evidence="2">ABC transporter domain-containing protein</fullName>
    </recommendedName>
</protein>